<keyword evidence="2" id="KW-1185">Reference proteome</keyword>
<dbReference type="OrthoDB" id="8759063at2"/>
<dbReference type="AlphaFoldDB" id="A0A511QES6"/>
<proteinExistence type="predicted"/>
<evidence type="ECO:0000313" key="1">
    <source>
        <dbReference type="EMBL" id="GEM75676.1"/>
    </source>
</evidence>
<comment type="caution">
    <text evidence="1">The sequence shown here is derived from an EMBL/GenBank/DDBJ whole genome shotgun (WGS) entry which is preliminary data.</text>
</comment>
<dbReference type="Proteomes" id="UP000321922">
    <property type="component" value="Unassembled WGS sequence"/>
</dbReference>
<dbReference type="EMBL" id="BJXJ01000015">
    <property type="protein sequence ID" value="GEM75676.1"/>
    <property type="molecule type" value="Genomic_DNA"/>
</dbReference>
<name>A0A511QES6_9VIBR</name>
<protein>
    <recommendedName>
        <fullName evidence="3">Phage tail protein</fullName>
    </recommendedName>
</protein>
<sequence>MKTQVKPNETVNRLLYRIFGLDSDELEEEFYRLNPTQTSPFLTAGQIVELPQRKKRSDSSMKSEIPIWM</sequence>
<dbReference type="RefSeq" id="WP_039980214.1">
    <property type="nucleotide sequence ID" value="NZ_BAOJ01000029.1"/>
</dbReference>
<organism evidence="1 2">
    <name type="scientific">Vibrio sagamiensis NBRC 104589</name>
    <dbReference type="NCBI Taxonomy" id="1219064"/>
    <lineage>
        <taxon>Bacteria</taxon>
        <taxon>Pseudomonadati</taxon>
        <taxon>Pseudomonadota</taxon>
        <taxon>Gammaproteobacteria</taxon>
        <taxon>Vibrionales</taxon>
        <taxon>Vibrionaceae</taxon>
        <taxon>Vibrio</taxon>
    </lineage>
</organism>
<evidence type="ECO:0000313" key="2">
    <source>
        <dbReference type="Proteomes" id="UP000321922"/>
    </source>
</evidence>
<reference evidence="1 2" key="1">
    <citation type="submission" date="2019-07" db="EMBL/GenBank/DDBJ databases">
        <title>Whole genome shotgun sequence of Vibrio sagamiensis NBRC 104589.</title>
        <authorList>
            <person name="Hosoyama A."/>
            <person name="Uohara A."/>
            <person name="Ohji S."/>
            <person name="Ichikawa N."/>
        </authorList>
    </citation>
    <scope>NUCLEOTIDE SEQUENCE [LARGE SCALE GENOMIC DNA]</scope>
    <source>
        <strain evidence="1 2">NBRC 104589</strain>
    </source>
</reference>
<evidence type="ECO:0008006" key="3">
    <source>
        <dbReference type="Google" id="ProtNLM"/>
    </source>
</evidence>
<gene>
    <name evidence="1" type="ORF">VSA01S_17880</name>
</gene>
<accession>A0A511QES6</accession>